<proteinExistence type="predicted"/>
<evidence type="ECO:0000256" key="1">
    <source>
        <dbReference type="SAM" id="Coils"/>
    </source>
</evidence>
<dbReference type="EMBL" id="CP136920">
    <property type="protein sequence ID" value="WOO39367.1"/>
    <property type="molecule type" value="Genomic_DNA"/>
</dbReference>
<sequence length="524" mass="58988">MRGEPNSQRSFSPMLMAWLLTGVLVIALGVAAVLSPNLFVTILDVEKPPEEELKKRKIVRVEKREPTPEQVREITRNEERKKREELKERVRDLVEIEHELQEEEQSRLDEIEEKYPELLAEDELEPVPLEEDQNNELIADLLDDPAAPLDELYETAQELEESIGEHFAEARAAELALVQQKPLTDAREDVYTPEANSPELSATLAEQTPTTQSEFKEYHKAMEQAASAMQSMVMSAQAQLEQVTGGKGSEQEATAGANVPYQSGQNIASQVAAVQQMSSQARGRVRSQITDLSSVMMQAYGMTSLGDRGGDNYDSGLILDGTYSTDLGTIQTRGGKQILRLNTARVTQQALPGRKLTESSERSGWLFLDTWYIIGPWQRPQRDSFSKTFPPETLIDLDAQYKGKVIRKSDGPIDLKWRFIQSNSIRIRPPDEITDSVYYAYTDLYSDETRQVLIAVASDDLAKLWVNDLPVWEDSGLSSWKLDEGFSRIVLKKGYNKFLLRIESGPGLCEFSVLLCPSNQIPQE</sequence>
<reference evidence="2 3" key="1">
    <citation type="submission" date="2023-10" db="EMBL/GenBank/DDBJ databases">
        <title>Rubellicoccus peritrichatus gen. nov., sp. nov., isolated from an algae of coral reef tank.</title>
        <authorList>
            <person name="Luo J."/>
        </authorList>
    </citation>
    <scope>NUCLEOTIDE SEQUENCE [LARGE SCALE GENOMIC DNA]</scope>
    <source>
        <strain evidence="2 3">CR14</strain>
    </source>
</reference>
<accession>A0AAQ3L7L2</accession>
<keyword evidence="1" id="KW-0175">Coiled coil</keyword>
<name>A0AAQ3L7L2_9BACT</name>
<gene>
    <name evidence="2" type="ORF">RZN69_12150</name>
</gene>
<dbReference type="RefSeq" id="WP_317831234.1">
    <property type="nucleotide sequence ID" value="NZ_CP136920.1"/>
</dbReference>
<dbReference type="Proteomes" id="UP001304300">
    <property type="component" value="Chromosome"/>
</dbReference>
<evidence type="ECO:0000313" key="3">
    <source>
        <dbReference type="Proteomes" id="UP001304300"/>
    </source>
</evidence>
<protein>
    <submittedName>
        <fullName evidence="2">Uncharacterized protein</fullName>
    </submittedName>
</protein>
<feature type="coiled-coil region" evidence="1">
    <location>
        <begin position="76"/>
        <end position="121"/>
    </location>
</feature>
<dbReference type="KEGG" id="puo:RZN69_12150"/>
<dbReference type="AlphaFoldDB" id="A0AAQ3L7L2"/>
<evidence type="ECO:0000313" key="2">
    <source>
        <dbReference type="EMBL" id="WOO39367.1"/>
    </source>
</evidence>
<organism evidence="2 3">
    <name type="scientific">Rubellicoccus peritrichatus</name>
    <dbReference type="NCBI Taxonomy" id="3080537"/>
    <lineage>
        <taxon>Bacteria</taxon>
        <taxon>Pseudomonadati</taxon>
        <taxon>Verrucomicrobiota</taxon>
        <taxon>Opitutia</taxon>
        <taxon>Puniceicoccales</taxon>
        <taxon>Cerasicoccaceae</taxon>
        <taxon>Rubellicoccus</taxon>
    </lineage>
</organism>
<keyword evidence="3" id="KW-1185">Reference proteome</keyword>